<name>A0AA39GWE0_9BILA</name>
<evidence type="ECO:0000313" key="1">
    <source>
        <dbReference type="EMBL" id="KAK0393744.1"/>
    </source>
</evidence>
<organism evidence="1 2">
    <name type="scientific">Steinernema hermaphroditum</name>
    <dbReference type="NCBI Taxonomy" id="289476"/>
    <lineage>
        <taxon>Eukaryota</taxon>
        <taxon>Metazoa</taxon>
        <taxon>Ecdysozoa</taxon>
        <taxon>Nematoda</taxon>
        <taxon>Chromadorea</taxon>
        <taxon>Rhabditida</taxon>
        <taxon>Tylenchina</taxon>
        <taxon>Panagrolaimomorpha</taxon>
        <taxon>Strongyloidoidea</taxon>
        <taxon>Steinernematidae</taxon>
        <taxon>Steinernema</taxon>
    </lineage>
</organism>
<dbReference type="EMBL" id="JAUCMV010000005">
    <property type="protein sequence ID" value="KAK0393744.1"/>
    <property type="molecule type" value="Genomic_DNA"/>
</dbReference>
<accession>A0AA39GWE0</accession>
<comment type="caution">
    <text evidence="1">The sequence shown here is derived from an EMBL/GenBank/DDBJ whole genome shotgun (WGS) entry which is preliminary data.</text>
</comment>
<dbReference type="Proteomes" id="UP001175271">
    <property type="component" value="Unassembled WGS sequence"/>
</dbReference>
<sequence>MPVTTRAKRRFEEAFGDVPGDFANLTNNIIWDLIKQEKPEDDRKETFHLAELMKLHGPWKETLNAYSESHKYRTVNLPTDSNVTNRRRKKPDDRFISKAKIWLPTPIYRGQPRSLEEMRRLQVHEERLVPLAPKMFGSISFQAYENKLPKAFMDKLGNRFDYVAWEDETQMPMEERDFFKRQLRSKYLRGFLVEKLGPTDDFLEPLKEFVRMPHFERLDFIITSLPLEVFDAAYDHWKTKTFFEVSQQRIASYCDYPSEHILDRFFPGHDVDMPALRAKARYFVPSFIGSHTMRETCKPIAVIKQAKHPLVPEWVMVLRLDEFFLGHSRSTDRFVASERAVMMSMTFRHEQPEWL</sequence>
<gene>
    <name evidence="1" type="ORF">QR680_000382</name>
</gene>
<reference evidence="1" key="1">
    <citation type="submission" date="2023-06" db="EMBL/GenBank/DDBJ databases">
        <title>Genomic analysis of the entomopathogenic nematode Steinernema hermaphroditum.</title>
        <authorList>
            <person name="Schwarz E.M."/>
            <person name="Heppert J.K."/>
            <person name="Baniya A."/>
            <person name="Schwartz H.T."/>
            <person name="Tan C.-H."/>
            <person name="Antoshechkin I."/>
            <person name="Sternberg P.W."/>
            <person name="Goodrich-Blair H."/>
            <person name="Dillman A.R."/>
        </authorList>
    </citation>
    <scope>NUCLEOTIDE SEQUENCE</scope>
    <source>
        <strain evidence="1">PS9179</strain>
        <tissue evidence="1">Whole animal</tissue>
    </source>
</reference>
<proteinExistence type="predicted"/>
<evidence type="ECO:0000313" key="2">
    <source>
        <dbReference type="Proteomes" id="UP001175271"/>
    </source>
</evidence>
<keyword evidence="2" id="KW-1185">Reference proteome</keyword>
<protein>
    <submittedName>
        <fullName evidence="1">Uncharacterized protein</fullName>
    </submittedName>
</protein>
<dbReference type="AlphaFoldDB" id="A0AA39GWE0"/>